<proteinExistence type="predicted"/>
<evidence type="ECO:0000313" key="3">
    <source>
        <dbReference type="Proteomes" id="UP000011885"/>
    </source>
</evidence>
<dbReference type="InterPro" id="IPR036653">
    <property type="entry name" value="CinA-like_C"/>
</dbReference>
<dbReference type="Proteomes" id="UP000011885">
    <property type="component" value="Unassembled WGS sequence"/>
</dbReference>
<dbReference type="PATRIC" id="fig|1263870.3.peg.5288"/>
<dbReference type="NCBIfam" id="TIGR00199">
    <property type="entry name" value="PncC_domain"/>
    <property type="match status" value="1"/>
</dbReference>
<evidence type="ECO:0000313" key="2">
    <source>
        <dbReference type="EMBL" id="EMI53545.1"/>
    </source>
</evidence>
<sequence length="167" mass="17795">MSEAVSLIEFFREREERLTLAESCTCGMAAALVGQVPGASEVFCGSAVTYRESAKTDWLGVDAAALRQFTAESREATDAMATGVLAATSEAHWGAAITGHLGPGAPVESDGRVFVSMARRGADGVGRLVAVDECVLQSTDRIDRQKEAAEYLIEWILKVARAAEDRV</sequence>
<organism evidence="2 3">
    <name type="scientific">Rhodopirellula sallentina SM41</name>
    <dbReference type="NCBI Taxonomy" id="1263870"/>
    <lineage>
        <taxon>Bacteria</taxon>
        <taxon>Pseudomonadati</taxon>
        <taxon>Planctomycetota</taxon>
        <taxon>Planctomycetia</taxon>
        <taxon>Pirellulales</taxon>
        <taxon>Pirellulaceae</taxon>
        <taxon>Rhodopirellula</taxon>
    </lineage>
</organism>
<dbReference type="AlphaFoldDB" id="M5TWJ3"/>
<keyword evidence="3" id="KW-1185">Reference proteome</keyword>
<dbReference type="OrthoDB" id="281405at2"/>
<feature type="domain" description="CinA C-terminal" evidence="1">
    <location>
        <begin position="7"/>
        <end position="158"/>
    </location>
</feature>
<name>M5TWJ3_9BACT</name>
<comment type="caution">
    <text evidence="2">The sequence shown here is derived from an EMBL/GenBank/DDBJ whole genome shotgun (WGS) entry which is preliminary data.</text>
</comment>
<reference evidence="2 3" key="1">
    <citation type="journal article" date="2013" name="Mar. Genomics">
        <title>Expression of sulfatases in Rhodopirellula baltica and the diversity of sulfatases in the genus Rhodopirellula.</title>
        <authorList>
            <person name="Wegner C.E."/>
            <person name="Richter-Heitmann T."/>
            <person name="Klindworth A."/>
            <person name="Klockow C."/>
            <person name="Richter M."/>
            <person name="Achstetter T."/>
            <person name="Glockner F.O."/>
            <person name="Harder J."/>
        </authorList>
    </citation>
    <scope>NUCLEOTIDE SEQUENCE [LARGE SCALE GENOMIC DNA]</scope>
    <source>
        <strain evidence="2 3">SM41</strain>
    </source>
</reference>
<dbReference type="Pfam" id="PF02464">
    <property type="entry name" value="CinA"/>
    <property type="match status" value="1"/>
</dbReference>
<accession>M5TWJ3</accession>
<dbReference type="InterPro" id="IPR008136">
    <property type="entry name" value="CinA_C"/>
</dbReference>
<dbReference type="EMBL" id="ANOH01000345">
    <property type="protein sequence ID" value="EMI53545.1"/>
    <property type="molecule type" value="Genomic_DNA"/>
</dbReference>
<protein>
    <submittedName>
        <fullName evidence="2">CinA domain protein</fullName>
    </submittedName>
</protein>
<evidence type="ECO:0000259" key="1">
    <source>
        <dbReference type="Pfam" id="PF02464"/>
    </source>
</evidence>
<gene>
    <name evidence="2" type="ORF">RSSM_05001</name>
</gene>
<dbReference type="SUPFAM" id="SSF142433">
    <property type="entry name" value="CinA-like"/>
    <property type="match status" value="1"/>
</dbReference>
<dbReference type="RefSeq" id="WP_008684612.1">
    <property type="nucleotide sequence ID" value="NZ_ANOH01000345.1"/>
</dbReference>
<dbReference type="Gene3D" id="3.90.950.20">
    <property type="entry name" value="CinA-like"/>
    <property type="match status" value="1"/>
</dbReference>